<reference evidence="1 2" key="1">
    <citation type="submission" date="2024-03" db="EMBL/GenBank/DDBJ databases">
        <title>Ignisphaera cupida sp. nov., a hyperthermophilic hydrolytic archaeon from a hot spring of Kamchatka, and proposal of Ignisphaeraceae fam. nov.</title>
        <authorList>
            <person name="Podosokorskaya O.A."/>
            <person name="Elcheninov A.G."/>
            <person name="Maltseva A.I."/>
            <person name="Zayulina K.S."/>
            <person name="Novikov A."/>
            <person name="Merkel A.Y."/>
        </authorList>
    </citation>
    <scope>NUCLEOTIDE SEQUENCE [LARGE SCALE GENOMIC DNA]</scope>
    <source>
        <strain evidence="1 2">38H-sp</strain>
    </source>
</reference>
<dbReference type="RefSeq" id="WP_420070208.1">
    <property type="nucleotide sequence ID" value="NZ_JBCHKQ010000005.1"/>
</dbReference>
<evidence type="ECO:0000313" key="1">
    <source>
        <dbReference type="EMBL" id="MEM5948757.1"/>
    </source>
</evidence>
<protein>
    <recommendedName>
        <fullName evidence="3">DUF1254 domain-containing protein</fullName>
    </recommendedName>
</protein>
<proteinExistence type="predicted"/>
<organism evidence="1 2">
    <name type="scientific">Rarispira pelagica</name>
    <dbReference type="NCBI Taxonomy" id="3141764"/>
    <lineage>
        <taxon>Bacteria</taxon>
        <taxon>Pseudomonadati</taxon>
        <taxon>Spirochaetota</taxon>
        <taxon>Spirochaetia</taxon>
        <taxon>Winmispirales</taxon>
        <taxon>Winmispiraceae</taxon>
        <taxon>Rarispira</taxon>
    </lineage>
</organism>
<gene>
    <name evidence="1" type="ORF">WKV44_09425</name>
</gene>
<keyword evidence="2" id="KW-1185">Reference proteome</keyword>
<sequence>MNIFSKKKLLVLLILVSATSILFAFELSSLYVKTVYVSKVYTYDQGYKVLYVKQNLDIGTAYIPLKWVKEKKAIIVPGNDPLYPYMSIYWKEGQFYRVILYIPDDPRNPAWGFTSKTDQEADKFEIDTLEMEF</sequence>
<name>A0ABU9UDK5_9SPIR</name>
<dbReference type="EMBL" id="JBCHKQ010000005">
    <property type="protein sequence ID" value="MEM5948757.1"/>
    <property type="molecule type" value="Genomic_DNA"/>
</dbReference>
<accession>A0ABU9UDK5</accession>
<comment type="caution">
    <text evidence="1">The sequence shown here is derived from an EMBL/GenBank/DDBJ whole genome shotgun (WGS) entry which is preliminary data.</text>
</comment>
<evidence type="ECO:0000313" key="2">
    <source>
        <dbReference type="Proteomes" id="UP001466331"/>
    </source>
</evidence>
<evidence type="ECO:0008006" key="3">
    <source>
        <dbReference type="Google" id="ProtNLM"/>
    </source>
</evidence>
<dbReference type="Proteomes" id="UP001466331">
    <property type="component" value="Unassembled WGS sequence"/>
</dbReference>